<dbReference type="GO" id="GO:0005886">
    <property type="term" value="C:plasma membrane"/>
    <property type="evidence" value="ECO:0007669"/>
    <property type="project" value="UniProtKB-SubCell"/>
</dbReference>
<proteinExistence type="predicted"/>
<evidence type="ECO:0008006" key="8">
    <source>
        <dbReference type="Google" id="ProtNLM"/>
    </source>
</evidence>
<feature type="transmembrane region" description="Helical" evidence="6">
    <location>
        <begin position="186"/>
        <end position="207"/>
    </location>
</feature>
<comment type="subcellular location">
    <subcellularLocation>
        <location evidence="1">Cell membrane</location>
        <topology evidence="1">Multi-pass membrane protein</topology>
    </subcellularLocation>
</comment>
<keyword evidence="5 6" id="KW-0472">Membrane</keyword>
<evidence type="ECO:0000256" key="1">
    <source>
        <dbReference type="ARBA" id="ARBA00004651"/>
    </source>
</evidence>
<comment type="caution">
    <text evidence="7">The sequence shown here is derived from an EMBL/GenBank/DDBJ whole genome shotgun (WGS) entry which is preliminary data.</text>
</comment>
<reference evidence="7" key="1">
    <citation type="journal article" date="2014" name="Front. Microbiol.">
        <title>High frequency of phylogenetically diverse reductive dehalogenase-homologous genes in deep subseafloor sedimentary metagenomes.</title>
        <authorList>
            <person name="Kawai M."/>
            <person name="Futagami T."/>
            <person name="Toyoda A."/>
            <person name="Takaki Y."/>
            <person name="Nishi S."/>
            <person name="Hori S."/>
            <person name="Arai W."/>
            <person name="Tsubouchi T."/>
            <person name="Morono Y."/>
            <person name="Uchiyama I."/>
            <person name="Ito T."/>
            <person name="Fujiyama A."/>
            <person name="Inagaki F."/>
            <person name="Takami H."/>
        </authorList>
    </citation>
    <scope>NUCLEOTIDE SEQUENCE</scope>
    <source>
        <strain evidence="7">Expedition CK06-06</strain>
    </source>
</reference>
<evidence type="ECO:0000256" key="5">
    <source>
        <dbReference type="ARBA" id="ARBA00023136"/>
    </source>
</evidence>
<protein>
    <recommendedName>
        <fullName evidence="8">ABC transporter permease</fullName>
    </recommendedName>
</protein>
<dbReference type="Pfam" id="PF02653">
    <property type="entry name" value="BPD_transp_2"/>
    <property type="match status" value="1"/>
</dbReference>
<gene>
    <name evidence="7" type="ORF">S01H4_52390</name>
</gene>
<feature type="transmembrane region" description="Helical" evidence="6">
    <location>
        <begin position="62"/>
        <end position="78"/>
    </location>
</feature>
<name>X1DVL2_9ZZZZ</name>
<dbReference type="EMBL" id="BART01029925">
    <property type="protein sequence ID" value="GAH12275.1"/>
    <property type="molecule type" value="Genomic_DNA"/>
</dbReference>
<feature type="transmembrane region" description="Helical" evidence="6">
    <location>
        <begin position="142"/>
        <end position="166"/>
    </location>
</feature>
<evidence type="ECO:0000256" key="4">
    <source>
        <dbReference type="ARBA" id="ARBA00022989"/>
    </source>
</evidence>
<feature type="transmembrane region" description="Helical" evidence="6">
    <location>
        <begin position="108"/>
        <end position="130"/>
    </location>
</feature>
<keyword evidence="4 6" id="KW-1133">Transmembrane helix</keyword>
<evidence type="ECO:0000256" key="3">
    <source>
        <dbReference type="ARBA" id="ARBA00022692"/>
    </source>
</evidence>
<feature type="non-terminal residue" evidence="7">
    <location>
        <position position="1"/>
    </location>
</feature>
<dbReference type="InterPro" id="IPR001851">
    <property type="entry name" value="ABC_transp_permease"/>
</dbReference>
<keyword evidence="2" id="KW-1003">Cell membrane</keyword>
<dbReference type="PANTHER" id="PTHR43370">
    <property type="entry name" value="SUGAR ABC TRANSPORTER INTEGRAL MEMBRANE PROTEIN-RELATED"/>
    <property type="match status" value="1"/>
</dbReference>
<sequence>ANQIVSGTGINIFAMGFTAYMSQVIWGSRGASESVLGLGTISIPLLKDIPIIGEIVGTHSPLVYLMFIVTAVSYFVLFRTPIGLRIRAVGEHPAAADTAGIDVFRIKYLGVILSGMLAGLGGAFLSIGHVNLFVLGMTGGRGYIAMAAMIFGKWMPLGAFGASMLFGFAEALQMRLQSLGILPPQIILMIPYLITIAVLAGVVGRAIPPSDYKPYTKE</sequence>
<dbReference type="AlphaFoldDB" id="X1DVL2"/>
<keyword evidence="3 6" id="KW-0812">Transmembrane</keyword>
<dbReference type="PANTHER" id="PTHR43370:SF1">
    <property type="entry name" value="GUANOSINE ABC TRANSPORTER PERMEASE PROTEIN NUPQ"/>
    <property type="match status" value="1"/>
</dbReference>
<evidence type="ECO:0000256" key="2">
    <source>
        <dbReference type="ARBA" id="ARBA00022475"/>
    </source>
</evidence>
<evidence type="ECO:0000256" key="6">
    <source>
        <dbReference type="SAM" id="Phobius"/>
    </source>
</evidence>
<organism evidence="7">
    <name type="scientific">marine sediment metagenome</name>
    <dbReference type="NCBI Taxonomy" id="412755"/>
    <lineage>
        <taxon>unclassified sequences</taxon>
        <taxon>metagenomes</taxon>
        <taxon>ecological metagenomes</taxon>
    </lineage>
</organism>
<evidence type="ECO:0000313" key="7">
    <source>
        <dbReference type="EMBL" id="GAH12275.1"/>
    </source>
</evidence>
<dbReference type="CDD" id="cd06580">
    <property type="entry name" value="TM_PBP1_transp_TpRbsC_like"/>
    <property type="match status" value="1"/>
</dbReference>
<accession>X1DVL2</accession>
<dbReference type="GO" id="GO:0022857">
    <property type="term" value="F:transmembrane transporter activity"/>
    <property type="evidence" value="ECO:0007669"/>
    <property type="project" value="InterPro"/>
</dbReference>